<dbReference type="RefSeq" id="WP_224033925.1">
    <property type="nucleotide sequence ID" value="NZ_AP024849.1"/>
</dbReference>
<evidence type="ECO:0000313" key="2">
    <source>
        <dbReference type="EMBL" id="BCZ47598.1"/>
    </source>
</evidence>
<sequence>MNINNYGKVEEYETYGSLDSIEDNIELLKADTEITEEDKKELIEDYEPYKNKNIRITWAIKEDYEDSFTGVILVDENDNVIDRICY</sequence>
<keyword evidence="1" id="KW-0175">Coiled coil</keyword>
<protein>
    <submittedName>
        <fullName evidence="2">Uncharacterized protein</fullName>
    </submittedName>
</protein>
<proteinExistence type="predicted"/>
<accession>A0ABM7TF06</accession>
<name>A0ABM7TF06_9CLOT</name>
<dbReference type="Proteomes" id="UP000824633">
    <property type="component" value="Chromosome"/>
</dbReference>
<gene>
    <name evidence="2" type="ORF">psyc5s11_36650</name>
</gene>
<evidence type="ECO:0000256" key="1">
    <source>
        <dbReference type="SAM" id="Coils"/>
    </source>
</evidence>
<keyword evidence="3" id="KW-1185">Reference proteome</keyword>
<organism evidence="2 3">
    <name type="scientific">Clostridium gelidum</name>
    <dbReference type="NCBI Taxonomy" id="704125"/>
    <lineage>
        <taxon>Bacteria</taxon>
        <taxon>Bacillati</taxon>
        <taxon>Bacillota</taxon>
        <taxon>Clostridia</taxon>
        <taxon>Eubacteriales</taxon>
        <taxon>Clostridiaceae</taxon>
        <taxon>Clostridium</taxon>
    </lineage>
</organism>
<evidence type="ECO:0000313" key="3">
    <source>
        <dbReference type="Proteomes" id="UP000824633"/>
    </source>
</evidence>
<dbReference type="EMBL" id="AP024849">
    <property type="protein sequence ID" value="BCZ47598.1"/>
    <property type="molecule type" value="Genomic_DNA"/>
</dbReference>
<feature type="coiled-coil region" evidence="1">
    <location>
        <begin position="18"/>
        <end position="45"/>
    </location>
</feature>
<reference evidence="3" key="1">
    <citation type="submission" date="2021-07" db="EMBL/GenBank/DDBJ databases">
        <title>Complete genome sequencing of a Clostridium isolate.</title>
        <authorList>
            <person name="Ueki A."/>
            <person name="Tonouchi A."/>
        </authorList>
    </citation>
    <scope>NUCLEOTIDE SEQUENCE [LARGE SCALE GENOMIC DNA]</scope>
    <source>
        <strain evidence="3">C5S11</strain>
    </source>
</reference>